<feature type="transmembrane region" description="Helical" evidence="7">
    <location>
        <begin position="474"/>
        <end position="493"/>
    </location>
</feature>
<dbReference type="EMBL" id="QZFU01000023">
    <property type="protein sequence ID" value="RJO73748.1"/>
    <property type="molecule type" value="Genomic_DNA"/>
</dbReference>
<evidence type="ECO:0000256" key="6">
    <source>
        <dbReference type="ARBA" id="ARBA00023136"/>
    </source>
</evidence>
<dbReference type="GO" id="GO:0022857">
    <property type="term" value="F:transmembrane transporter activity"/>
    <property type="evidence" value="ECO:0007669"/>
    <property type="project" value="InterPro"/>
</dbReference>
<feature type="transmembrane region" description="Helical" evidence="7">
    <location>
        <begin position="406"/>
        <end position="425"/>
    </location>
</feature>
<dbReference type="Pfam" id="PF07690">
    <property type="entry name" value="MFS_1"/>
    <property type="match status" value="1"/>
</dbReference>
<feature type="transmembrane region" description="Helical" evidence="7">
    <location>
        <begin position="166"/>
        <end position="190"/>
    </location>
</feature>
<keyword evidence="4 7" id="KW-0812">Transmembrane</keyword>
<organism evidence="9 10">
    <name type="scientific">Nocardia panacis</name>
    <dbReference type="NCBI Taxonomy" id="2340916"/>
    <lineage>
        <taxon>Bacteria</taxon>
        <taxon>Bacillati</taxon>
        <taxon>Actinomycetota</taxon>
        <taxon>Actinomycetes</taxon>
        <taxon>Mycobacteriales</taxon>
        <taxon>Nocardiaceae</taxon>
        <taxon>Nocardia</taxon>
    </lineage>
</organism>
<dbReference type="AlphaFoldDB" id="A0A3A4KHJ3"/>
<accession>A0A3A4KHJ3</accession>
<evidence type="ECO:0000256" key="3">
    <source>
        <dbReference type="ARBA" id="ARBA00022475"/>
    </source>
</evidence>
<dbReference type="SUPFAM" id="SSF103473">
    <property type="entry name" value="MFS general substrate transporter"/>
    <property type="match status" value="1"/>
</dbReference>
<keyword evidence="10" id="KW-1185">Reference proteome</keyword>
<evidence type="ECO:0000259" key="8">
    <source>
        <dbReference type="PROSITE" id="PS50850"/>
    </source>
</evidence>
<dbReference type="InterPro" id="IPR001958">
    <property type="entry name" value="Tet-R_TetA/multi-R_MdtG-like"/>
</dbReference>
<dbReference type="GO" id="GO:0005886">
    <property type="term" value="C:plasma membrane"/>
    <property type="evidence" value="ECO:0007669"/>
    <property type="project" value="UniProtKB-SubCell"/>
</dbReference>
<feature type="transmembrane region" description="Helical" evidence="7">
    <location>
        <begin position="303"/>
        <end position="326"/>
    </location>
</feature>
<proteinExistence type="predicted"/>
<name>A0A3A4KHJ3_9NOCA</name>
<feature type="transmembrane region" description="Helical" evidence="7">
    <location>
        <begin position="107"/>
        <end position="128"/>
    </location>
</feature>
<dbReference type="PANTHER" id="PTHR42718:SF47">
    <property type="entry name" value="METHYL VIOLOGEN RESISTANCE PROTEIN SMVA"/>
    <property type="match status" value="1"/>
</dbReference>
<feature type="domain" description="Major facilitator superfamily (MFS) profile" evidence="8">
    <location>
        <begin position="16"/>
        <end position="498"/>
    </location>
</feature>
<protein>
    <submittedName>
        <fullName evidence="9">MFS transporter</fullName>
    </submittedName>
</protein>
<dbReference type="InterPro" id="IPR036259">
    <property type="entry name" value="MFS_trans_sf"/>
</dbReference>
<evidence type="ECO:0000256" key="2">
    <source>
        <dbReference type="ARBA" id="ARBA00022448"/>
    </source>
</evidence>
<dbReference type="CDD" id="cd17321">
    <property type="entry name" value="MFS_MMR_MDR_like"/>
    <property type="match status" value="1"/>
</dbReference>
<dbReference type="PROSITE" id="PS50850">
    <property type="entry name" value="MFS"/>
    <property type="match status" value="1"/>
</dbReference>
<feature type="transmembrane region" description="Helical" evidence="7">
    <location>
        <begin position="227"/>
        <end position="248"/>
    </location>
</feature>
<dbReference type="Proteomes" id="UP000266677">
    <property type="component" value="Unassembled WGS sequence"/>
</dbReference>
<evidence type="ECO:0000313" key="10">
    <source>
        <dbReference type="Proteomes" id="UP000266677"/>
    </source>
</evidence>
<dbReference type="InterPro" id="IPR011701">
    <property type="entry name" value="MFS"/>
</dbReference>
<feature type="transmembrane region" description="Helical" evidence="7">
    <location>
        <begin position="82"/>
        <end position="101"/>
    </location>
</feature>
<comment type="subcellular location">
    <subcellularLocation>
        <location evidence="1">Cell membrane</location>
        <topology evidence="1">Multi-pass membrane protein</topology>
    </subcellularLocation>
</comment>
<feature type="transmembrane region" description="Helical" evidence="7">
    <location>
        <begin position="269"/>
        <end position="291"/>
    </location>
</feature>
<dbReference type="OrthoDB" id="9781469at2"/>
<dbReference type="Gene3D" id="1.20.1250.20">
    <property type="entry name" value="MFS general substrate transporter like domains"/>
    <property type="match status" value="1"/>
</dbReference>
<feature type="transmembrane region" description="Helical" evidence="7">
    <location>
        <begin position="202"/>
        <end position="221"/>
    </location>
</feature>
<feature type="transmembrane region" description="Helical" evidence="7">
    <location>
        <begin position="362"/>
        <end position="385"/>
    </location>
</feature>
<evidence type="ECO:0000256" key="7">
    <source>
        <dbReference type="SAM" id="Phobius"/>
    </source>
</evidence>
<feature type="transmembrane region" description="Helical" evidence="7">
    <location>
        <begin position="14"/>
        <end position="40"/>
    </location>
</feature>
<feature type="transmembrane region" description="Helical" evidence="7">
    <location>
        <begin position="52"/>
        <end position="70"/>
    </location>
</feature>
<feature type="transmembrane region" description="Helical" evidence="7">
    <location>
        <begin position="140"/>
        <end position="160"/>
    </location>
</feature>
<feature type="transmembrane region" description="Helical" evidence="7">
    <location>
        <begin position="333"/>
        <end position="350"/>
    </location>
</feature>
<evidence type="ECO:0000256" key="5">
    <source>
        <dbReference type="ARBA" id="ARBA00022989"/>
    </source>
</evidence>
<reference evidence="9 10" key="1">
    <citation type="submission" date="2018-09" db="EMBL/GenBank/DDBJ databases">
        <title>YIM PH21274 draft genome.</title>
        <authorList>
            <person name="Miao C."/>
        </authorList>
    </citation>
    <scope>NUCLEOTIDE SEQUENCE [LARGE SCALE GENOMIC DNA]</scope>
    <source>
        <strain evidence="9 10">YIM PH 21724</strain>
    </source>
</reference>
<keyword evidence="6 7" id="KW-0472">Membrane</keyword>
<keyword evidence="5 7" id="KW-1133">Transmembrane helix</keyword>
<keyword evidence="3" id="KW-1003">Cell membrane</keyword>
<gene>
    <name evidence="9" type="ORF">D5S18_21540</name>
</gene>
<sequence length="519" mass="53432">MSDTTPARAGRREWVALAVLALPTLLVSIDVYVLLLALPQLSADLGASSVELLWITDVYGFLLAGFLITMGTLGDRIGRRRLLLIGAAAFSVISVVAAYSTSPPMLIAARAALGVAGATLAPSTFSLIRTLFRDPKQLGTAIGLWGLCFSAGAVIGPLVGGTMLAHFWWGSVFVLGAPAMLLLVVLGPFLLPEYRDPAAGRLDLSSVVLSLAAVIPVSYGLKELAKNGWHAVPSAAVVLGVALGVVFVRRQRALPRPLLDLRLFANRSFATALGATSTCALLNGAIMLFITQHLELVDGLSPVAAGLWMMPAIGLNALSFVVAPILARRFRPAYVIGGGLIISICGLLLLTRTDSVSGPLVLATGFALNFLGAGPMATLSIHLVLTSAPPERAGAASALNETSGQFGFAFGLAALGSIGAAVYGARFTPPSGIPAHAAAAAREGLTDAVVAARELPPDLAGALLAPAKAAFVDGLHLVGALSAALLALVAVTITRLLRHVPPTGAPEDVKIRRTTTTSQ</sequence>
<dbReference type="PANTHER" id="PTHR42718">
    <property type="entry name" value="MAJOR FACILITATOR SUPERFAMILY MULTIDRUG TRANSPORTER MFSC"/>
    <property type="match status" value="1"/>
</dbReference>
<keyword evidence="2" id="KW-0813">Transport</keyword>
<evidence type="ECO:0000256" key="4">
    <source>
        <dbReference type="ARBA" id="ARBA00022692"/>
    </source>
</evidence>
<evidence type="ECO:0000256" key="1">
    <source>
        <dbReference type="ARBA" id="ARBA00004651"/>
    </source>
</evidence>
<dbReference type="PRINTS" id="PR01035">
    <property type="entry name" value="TCRTETA"/>
</dbReference>
<comment type="caution">
    <text evidence="9">The sequence shown here is derived from an EMBL/GenBank/DDBJ whole genome shotgun (WGS) entry which is preliminary data.</text>
</comment>
<dbReference type="InterPro" id="IPR020846">
    <property type="entry name" value="MFS_dom"/>
</dbReference>
<dbReference type="RefSeq" id="WP_120042824.1">
    <property type="nucleotide sequence ID" value="NZ_QZFU01000023.1"/>
</dbReference>
<evidence type="ECO:0000313" key="9">
    <source>
        <dbReference type="EMBL" id="RJO73748.1"/>
    </source>
</evidence>